<reference evidence="1 2" key="1">
    <citation type="submission" date="2019-07" db="EMBL/GenBank/DDBJ databases">
        <title>Whole genome shotgun sequence of Vibrio superstes NBRC 103154.</title>
        <authorList>
            <person name="Hosoyama A."/>
            <person name="Uohara A."/>
            <person name="Ohji S."/>
            <person name="Ichikawa N."/>
        </authorList>
    </citation>
    <scope>NUCLEOTIDE SEQUENCE [LARGE SCALE GENOMIC DNA]</scope>
    <source>
        <strain evidence="1 2">NBRC 103154</strain>
    </source>
</reference>
<dbReference type="SUPFAM" id="SSF88659">
    <property type="entry name" value="Sigma3 and sigma4 domains of RNA polymerase sigma factors"/>
    <property type="match status" value="1"/>
</dbReference>
<dbReference type="RefSeq" id="WP_119009059.1">
    <property type="nucleotide sequence ID" value="NZ_BJXK01000010.1"/>
</dbReference>
<organism evidence="1 2">
    <name type="scientific">Vibrio superstes NBRC 103154</name>
    <dbReference type="NCBI Taxonomy" id="1219062"/>
    <lineage>
        <taxon>Bacteria</taxon>
        <taxon>Pseudomonadati</taxon>
        <taxon>Pseudomonadota</taxon>
        <taxon>Gammaproteobacteria</taxon>
        <taxon>Vibrionales</taxon>
        <taxon>Vibrionaceae</taxon>
        <taxon>Vibrio</taxon>
    </lineage>
</organism>
<evidence type="ECO:0000313" key="1">
    <source>
        <dbReference type="EMBL" id="GEM80259.1"/>
    </source>
</evidence>
<dbReference type="Proteomes" id="UP000321113">
    <property type="component" value="Unassembled WGS sequence"/>
</dbReference>
<proteinExistence type="predicted"/>
<evidence type="ECO:0000313" key="2">
    <source>
        <dbReference type="Proteomes" id="UP000321113"/>
    </source>
</evidence>
<comment type="caution">
    <text evidence="1">The sequence shown here is derived from an EMBL/GenBank/DDBJ whole genome shotgun (WGS) entry which is preliminary data.</text>
</comment>
<dbReference type="InterPro" id="IPR013324">
    <property type="entry name" value="RNA_pol_sigma_r3/r4-like"/>
</dbReference>
<name>A0A511QSD3_9VIBR</name>
<sequence length="163" mass="19230">MSASMNLYKSKAFESFSYYIGAIKHESTSINEEDYYLSNHDFMISNVDMKNEEVMPERYGDEFMSINYIEDVALDSYQDDFSEEHEDLNWKDYLSSELKIALQKLDCISRDVILYRWLAHEKESIQTLSRKHNIDAEHILHIENSTLYKLRELMGHIPLSNVA</sequence>
<keyword evidence="2" id="KW-1185">Reference proteome</keyword>
<dbReference type="OrthoDB" id="5872227at2"/>
<accession>A0A511QSD3</accession>
<dbReference type="AlphaFoldDB" id="A0A511QSD3"/>
<gene>
    <name evidence="1" type="ORF">VSU01S_25040</name>
</gene>
<evidence type="ECO:0008006" key="3">
    <source>
        <dbReference type="Google" id="ProtNLM"/>
    </source>
</evidence>
<dbReference type="EMBL" id="BJXK01000010">
    <property type="protein sequence ID" value="GEM80259.1"/>
    <property type="molecule type" value="Genomic_DNA"/>
</dbReference>
<protein>
    <recommendedName>
        <fullName evidence="3">RNA polymerase sigma-70 region 4 domain-containing protein</fullName>
    </recommendedName>
</protein>